<evidence type="ECO:0000256" key="3">
    <source>
        <dbReference type="ARBA" id="ARBA00022448"/>
    </source>
</evidence>
<dbReference type="InterPro" id="IPR011989">
    <property type="entry name" value="ARM-like"/>
</dbReference>
<evidence type="ECO:0000256" key="1">
    <source>
        <dbReference type="ARBA" id="ARBA00004123"/>
    </source>
</evidence>
<name>A0A4Q4SZI5_9PEZI</name>
<dbReference type="OrthoDB" id="361693at2759"/>
<dbReference type="InterPro" id="IPR016024">
    <property type="entry name" value="ARM-type_fold"/>
</dbReference>
<gene>
    <name evidence="6" type="ORF">DL764_007650</name>
</gene>
<comment type="similarity">
    <text evidence="2">Belongs to the importin beta family.</text>
</comment>
<proteinExistence type="inferred from homology"/>
<evidence type="ECO:0000259" key="5">
    <source>
        <dbReference type="PROSITE" id="PS50166"/>
    </source>
</evidence>
<evidence type="ECO:0000313" key="7">
    <source>
        <dbReference type="Proteomes" id="UP000293360"/>
    </source>
</evidence>
<protein>
    <recommendedName>
        <fullName evidence="5">Importin N-terminal domain-containing protein</fullName>
    </recommendedName>
</protein>
<dbReference type="AlphaFoldDB" id="A0A4Q4SZI5"/>
<dbReference type="FunFam" id="1.25.10.10:FF:000362">
    <property type="entry name" value="Importin 11, putative"/>
    <property type="match status" value="1"/>
</dbReference>
<dbReference type="InterPro" id="IPR001494">
    <property type="entry name" value="Importin-beta_N"/>
</dbReference>
<accession>A0A4Q4SZI5</accession>
<dbReference type="Pfam" id="PF25758">
    <property type="entry name" value="TPR_IPO11"/>
    <property type="match status" value="1"/>
</dbReference>
<dbReference type="SMART" id="SM00913">
    <property type="entry name" value="IBN_N"/>
    <property type="match status" value="1"/>
</dbReference>
<reference evidence="6 7" key="1">
    <citation type="submission" date="2018-06" db="EMBL/GenBank/DDBJ databases">
        <title>Complete Genomes of Monosporascus.</title>
        <authorList>
            <person name="Robinson A.J."/>
            <person name="Natvig D.O."/>
        </authorList>
    </citation>
    <scope>NUCLEOTIDE SEQUENCE [LARGE SCALE GENOMIC DNA]</scope>
    <source>
        <strain evidence="6 7">CBS 110550</strain>
    </source>
</reference>
<comment type="caution">
    <text evidence="6">The sequence shown here is derived from an EMBL/GenBank/DDBJ whole genome shotgun (WGS) entry which is preliminary data.</text>
</comment>
<dbReference type="SUPFAM" id="SSF48371">
    <property type="entry name" value="ARM repeat"/>
    <property type="match status" value="1"/>
</dbReference>
<keyword evidence="7" id="KW-1185">Reference proteome</keyword>
<dbReference type="GO" id="GO:0005829">
    <property type="term" value="C:cytosol"/>
    <property type="evidence" value="ECO:0007669"/>
    <property type="project" value="TreeGrafter"/>
</dbReference>
<dbReference type="PANTHER" id="PTHR10997:SF7">
    <property type="entry name" value="IMPORTIN-11"/>
    <property type="match status" value="1"/>
</dbReference>
<dbReference type="GO" id="GO:0031267">
    <property type="term" value="F:small GTPase binding"/>
    <property type="evidence" value="ECO:0007669"/>
    <property type="project" value="InterPro"/>
</dbReference>
<keyword evidence="4" id="KW-0539">Nucleus</keyword>
<dbReference type="Proteomes" id="UP000293360">
    <property type="component" value="Unassembled WGS sequence"/>
</dbReference>
<dbReference type="PANTHER" id="PTHR10997">
    <property type="entry name" value="IMPORTIN-7, 8, 11"/>
    <property type="match status" value="1"/>
</dbReference>
<evidence type="ECO:0000256" key="4">
    <source>
        <dbReference type="ARBA" id="ARBA00023242"/>
    </source>
</evidence>
<comment type="subcellular location">
    <subcellularLocation>
        <location evidence="1">Nucleus</location>
    </subcellularLocation>
</comment>
<dbReference type="GO" id="GO:0005635">
    <property type="term" value="C:nuclear envelope"/>
    <property type="evidence" value="ECO:0007669"/>
    <property type="project" value="TreeGrafter"/>
</dbReference>
<keyword evidence="3" id="KW-0813">Transport</keyword>
<feature type="domain" description="Importin N-terminal" evidence="5">
    <location>
        <begin position="37"/>
        <end position="110"/>
    </location>
</feature>
<evidence type="ECO:0000256" key="2">
    <source>
        <dbReference type="ARBA" id="ARBA00007991"/>
    </source>
</evidence>
<dbReference type="GO" id="GO:0006606">
    <property type="term" value="P:protein import into nucleus"/>
    <property type="evidence" value="ECO:0007669"/>
    <property type="project" value="TreeGrafter"/>
</dbReference>
<dbReference type="EMBL" id="QJNU01000544">
    <property type="protein sequence ID" value="RYO95553.1"/>
    <property type="molecule type" value="Genomic_DNA"/>
</dbReference>
<dbReference type="Pfam" id="PF03810">
    <property type="entry name" value="IBN_N"/>
    <property type="match status" value="1"/>
</dbReference>
<organism evidence="6 7">
    <name type="scientific">Monosporascus ibericus</name>
    <dbReference type="NCBI Taxonomy" id="155417"/>
    <lineage>
        <taxon>Eukaryota</taxon>
        <taxon>Fungi</taxon>
        <taxon>Dikarya</taxon>
        <taxon>Ascomycota</taxon>
        <taxon>Pezizomycotina</taxon>
        <taxon>Sordariomycetes</taxon>
        <taxon>Xylariomycetidae</taxon>
        <taxon>Xylariales</taxon>
        <taxon>Xylariales incertae sedis</taxon>
        <taxon>Monosporascus</taxon>
    </lineage>
</organism>
<dbReference type="PROSITE" id="PS50166">
    <property type="entry name" value="IMPORTIN_B_NT"/>
    <property type="match status" value="1"/>
</dbReference>
<dbReference type="STRING" id="155417.A0A4Q4SZI5"/>
<evidence type="ECO:0000313" key="6">
    <source>
        <dbReference type="EMBL" id="RYO95553.1"/>
    </source>
</evidence>
<dbReference type="Gene3D" id="1.25.10.10">
    <property type="entry name" value="Leucine-rich Repeat Variant"/>
    <property type="match status" value="1"/>
</dbReference>
<dbReference type="InterPro" id="IPR058669">
    <property type="entry name" value="TPR_IPO7/11-like"/>
</dbReference>
<sequence>MDFAIEVPGEANPLSLQELYRVLQSASSHDYSQRQSAGQQLSSWEAHRDYYPALQAVFLDKSLPREIRLLAIIQLKNGIDRFWRHHTLKNAIQPAQKETIRSNLFYGTIGEDDRQLALHNALVFAKVLRIDFPQDWPDPLAKLVGVLRESKDGDQLHLTGALLLLLRIVKELGAARLRKSQTALQSATPELVYVLGEIYGTKTSEWIGFLRSENGDKDCAMRAMESSLTALKILRRLLIVGYEYPHKDKTVQQVWSFSQTQFGEFLGFTSPESPVPEAYQEPVGKHLLQFTKFHLEMAEKHAASFAALPNSLDLARGYWDLVAKFAEVFDKSGGIRQGSASDSATKPKAEGPLIEKLALKGLLLMRACLKMVHQPSQTIKYRSKDVIEEQKEAIDVVRKDLLTDTLITQMANVIITNLFIFRKSDLEAWEEDPEEWEQQEESQGSAWEWEVRPCAEKLFLDLLTNYKPLLLQPLLAYFATVRNPQADIGAKEAVYTAMGLAAPLVHEEFDFDDVLKSTIGGDAQLTVPFCQVIRRRIGILLSQWTPVRATKESRPLIYEIYRRFLDPSDSNNDIVVRITAGRQLKAVVDEFGFDGEMFLPFASDVLTELVRLLQSVVVDETKLAILETTRSLIERMETHVSRFGDFIITALPAVWDSAGELGFMLKQAVMAILQALVVSMKSDSQKYQPQILPLVAQATTIGSDLYLYLAEDALDLWYNTLLQSSPPLSAELLSLIGPAVEQLAANNEHVFQYTGIVGSYIVLAPEVLLEDRFRKPVVNAFSAALNSKSREQLNITTKYIEAYIRYAHELGGTPGLQFLVQDMLQTGFLTKILEGIHDAYEAHQTSGPNRKQPRVNNLGLTDYFVILSRIAVIDPSIFMEMLTSLGPIEQVWTWLSEEWFRSFDNTADVHRLKLNMLALTRLLELPQPVQGLVLTKLQDYFSMWTGVMVQVLGEGQTSPDGTGTQETVDTLVLTEKLPDTEWDTPKDVKERALFSSDPVTTVQSLPFVKERLHSLVERVGGLQAFHDNWVVNVDRDVINGFEALGTSQPQS</sequence>